<dbReference type="Proteomes" id="UP000824120">
    <property type="component" value="Chromosome 10"/>
</dbReference>
<accession>A0A9J5X0Q0</accession>
<dbReference type="Pfam" id="PF20167">
    <property type="entry name" value="Transposase_32"/>
    <property type="match status" value="1"/>
</dbReference>
<dbReference type="PANTHER" id="PTHR33180">
    <property type="entry name" value="PHOTOSYSTEM II CP43 REACTION CENTER PROTEIN"/>
    <property type="match status" value="1"/>
</dbReference>
<dbReference type="OrthoDB" id="1306244at2759"/>
<dbReference type="InterPro" id="IPR046796">
    <property type="entry name" value="Transposase_32_dom"/>
</dbReference>
<proteinExistence type="predicted"/>
<dbReference type="AlphaFoldDB" id="A0A9J5X0Q0"/>
<gene>
    <name evidence="2" type="ORF">H5410_051495</name>
</gene>
<sequence>MPCQNESVLRHPKAACLGSIISRKSIDMGFITEQEMAMRAKQRQTSLPFRSPISELCGVFGVPGYHEILRLPLLAPLTSGLGCLYLVLTRQDYPGDDHEDGIPGPFN</sequence>
<protein>
    <recommendedName>
        <fullName evidence="1">Putative plant transposon protein domain-containing protein</fullName>
    </recommendedName>
</protein>
<dbReference type="EMBL" id="JACXVP010000010">
    <property type="protein sequence ID" value="KAG5580868.1"/>
    <property type="molecule type" value="Genomic_DNA"/>
</dbReference>
<keyword evidence="3" id="KW-1185">Reference proteome</keyword>
<name>A0A9J5X0Q0_SOLCO</name>
<dbReference type="PANTHER" id="PTHR33180:SF31">
    <property type="entry name" value="POLYPROTEIN PROTEIN"/>
    <property type="match status" value="1"/>
</dbReference>
<evidence type="ECO:0000313" key="2">
    <source>
        <dbReference type="EMBL" id="KAG5580868.1"/>
    </source>
</evidence>
<feature type="domain" description="Putative plant transposon protein" evidence="1">
    <location>
        <begin position="1"/>
        <end position="63"/>
    </location>
</feature>
<organism evidence="2 3">
    <name type="scientific">Solanum commersonii</name>
    <name type="common">Commerson's wild potato</name>
    <name type="synonym">Commerson's nightshade</name>
    <dbReference type="NCBI Taxonomy" id="4109"/>
    <lineage>
        <taxon>Eukaryota</taxon>
        <taxon>Viridiplantae</taxon>
        <taxon>Streptophyta</taxon>
        <taxon>Embryophyta</taxon>
        <taxon>Tracheophyta</taxon>
        <taxon>Spermatophyta</taxon>
        <taxon>Magnoliopsida</taxon>
        <taxon>eudicotyledons</taxon>
        <taxon>Gunneridae</taxon>
        <taxon>Pentapetalae</taxon>
        <taxon>asterids</taxon>
        <taxon>lamiids</taxon>
        <taxon>Solanales</taxon>
        <taxon>Solanaceae</taxon>
        <taxon>Solanoideae</taxon>
        <taxon>Solaneae</taxon>
        <taxon>Solanum</taxon>
    </lineage>
</organism>
<reference evidence="2 3" key="1">
    <citation type="submission" date="2020-09" db="EMBL/GenBank/DDBJ databases">
        <title>De no assembly of potato wild relative species, Solanum commersonii.</title>
        <authorList>
            <person name="Cho K."/>
        </authorList>
    </citation>
    <scope>NUCLEOTIDE SEQUENCE [LARGE SCALE GENOMIC DNA]</scope>
    <source>
        <strain evidence="2">LZ3.2</strain>
        <tissue evidence="2">Leaf</tissue>
    </source>
</reference>
<evidence type="ECO:0000259" key="1">
    <source>
        <dbReference type="Pfam" id="PF20167"/>
    </source>
</evidence>
<evidence type="ECO:0000313" key="3">
    <source>
        <dbReference type="Proteomes" id="UP000824120"/>
    </source>
</evidence>
<comment type="caution">
    <text evidence="2">The sequence shown here is derived from an EMBL/GenBank/DDBJ whole genome shotgun (WGS) entry which is preliminary data.</text>
</comment>